<dbReference type="EMBL" id="CP002339">
    <property type="protein sequence ID" value="AEF05210.1"/>
    <property type="molecule type" value="Genomic_DNA"/>
</dbReference>
<sequence>MSSNAQNASSKKASTEQESAFSVIDKPTFFGSLILLLSVTIPLIIWPDQGAQWVAAAKDFVTSKLGVLYLLLGVGAGGFMVYIMFSDIGQIKLGEPEEKPEFSPVSWAAMLFCAGIGASILYWSMIEWVYYYQAPPFHIQGETPEAAKWAAAYGIFHWGPLAWAIYLIPAVPIAYFYYVRNHSVLKISEALMPVIGEKLAHGWLGKIIDISFIFGMLGGGATTLGLAAPMINEGVHELFGVPKSLTTQIIVLITCTAIFGYSAYVGLKKGIKLLSDINFWLAIGLLLFIFIVGPTLFMANTGLDALGRVLSNIVKMATWLEPFAELNGFQNTHFPQDWTIFYWAWWLVFAPSVGLFIARISRGRTIRTMVAGSMFFGTMGCFLFFMVMGNYGLYLQLSGELDVVTILNQQSPTAAIFAMLHTLPLDYLVIFVFTLLALIFTATTFDSISYILAAVVQKEVDEEPLRWNRLFWAFALSFMPIVLMFVGGLETLQTASIIGGVPLLAVALLLCISIVRAANYDMRYQLDYSIKEINIGEFPDDDPWSEEGSWDIEESEVGNKSEEDVPIAAKPRPRKPKKHIEGDPHSKPSRL</sequence>
<keyword evidence="5 9" id="KW-0812">Transmembrane</keyword>
<feature type="transmembrane region" description="Helical" evidence="9">
    <location>
        <begin position="495"/>
        <end position="515"/>
    </location>
</feature>
<reference evidence="10 11" key="1">
    <citation type="journal article" date="2011" name="J. Bacteriol.">
        <title>Complete genome sequence of the polycyclic aromatic hydrocarbon-degrading bacterium Alteromonas sp. strain SN2.</title>
        <authorList>
            <person name="Jin H.M."/>
            <person name="Jeong H."/>
            <person name="Moon E.J."/>
            <person name="Math R.K."/>
            <person name="Lee K."/>
            <person name="Kim H.J."/>
            <person name="Jeon C.O."/>
            <person name="Oh T.K."/>
            <person name="Kim J.F."/>
        </authorList>
    </citation>
    <scope>NUCLEOTIDE SEQUENCE [LARGE SCALE GENOMIC DNA]</scope>
    <source>
        <strain evidence="11">JCM 17741 / KACC 18427 / KCTC 11700BP / SN2</strain>
    </source>
</reference>
<evidence type="ECO:0000313" key="11">
    <source>
        <dbReference type="Proteomes" id="UP000000683"/>
    </source>
</evidence>
<feature type="transmembrane region" description="Helical" evidence="9">
    <location>
        <begin position="427"/>
        <end position="455"/>
    </location>
</feature>
<evidence type="ECO:0000256" key="1">
    <source>
        <dbReference type="ARBA" id="ARBA00004651"/>
    </source>
</evidence>
<comment type="subcellular location">
    <subcellularLocation>
        <location evidence="1">Cell membrane</location>
        <topology evidence="1">Multi-pass membrane protein</topology>
    </subcellularLocation>
</comment>
<dbReference type="GO" id="GO:0005886">
    <property type="term" value="C:plasma membrane"/>
    <property type="evidence" value="ECO:0007669"/>
    <property type="project" value="UniProtKB-SubCell"/>
</dbReference>
<feature type="transmembrane region" description="Helical" evidence="9">
    <location>
        <begin position="105"/>
        <end position="126"/>
    </location>
</feature>
<dbReference type="Proteomes" id="UP000000683">
    <property type="component" value="Chromosome"/>
</dbReference>
<name>F5Z5X7_ALTNA</name>
<evidence type="ECO:0000256" key="8">
    <source>
        <dbReference type="SAM" id="MobiDB-lite"/>
    </source>
</evidence>
<feature type="transmembrane region" description="Helical" evidence="9">
    <location>
        <begin position="279"/>
        <end position="299"/>
    </location>
</feature>
<accession>F5Z5X7</accession>
<feature type="transmembrane region" description="Helical" evidence="9">
    <location>
        <begin position="66"/>
        <end position="85"/>
    </location>
</feature>
<feature type="transmembrane region" description="Helical" evidence="9">
    <location>
        <begin position="207"/>
        <end position="228"/>
    </location>
</feature>
<keyword evidence="4" id="KW-1003">Cell membrane</keyword>
<dbReference type="PANTHER" id="PTHR30047">
    <property type="entry name" value="HIGH-AFFINITY CHOLINE TRANSPORT PROTEIN-RELATED"/>
    <property type="match status" value="1"/>
</dbReference>
<dbReference type="GO" id="GO:0022857">
    <property type="term" value="F:transmembrane transporter activity"/>
    <property type="evidence" value="ECO:0007669"/>
    <property type="project" value="InterPro"/>
</dbReference>
<dbReference type="PROSITE" id="PS01303">
    <property type="entry name" value="BCCT"/>
    <property type="match status" value="1"/>
</dbReference>
<dbReference type="Pfam" id="PF02028">
    <property type="entry name" value="BCCT"/>
    <property type="match status" value="1"/>
</dbReference>
<proteinExistence type="inferred from homology"/>
<dbReference type="InterPro" id="IPR018093">
    <property type="entry name" value="BCCT_CS"/>
</dbReference>
<feature type="transmembrane region" description="Helical" evidence="9">
    <location>
        <begin position="340"/>
        <end position="358"/>
    </location>
</feature>
<feature type="transmembrane region" description="Helical" evidence="9">
    <location>
        <begin position="28"/>
        <end position="46"/>
    </location>
</feature>
<evidence type="ECO:0000256" key="4">
    <source>
        <dbReference type="ARBA" id="ARBA00022475"/>
    </source>
</evidence>
<feature type="transmembrane region" description="Helical" evidence="9">
    <location>
        <begin position="248"/>
        <end position="267"/>
    </location>
</feature>
<feature type="transmembrane region" description="Helical" evidence="9">
    <location>
        <begin position="467"/>
        <end position="489"/>
    </location>
</feature>
<keyword evidence="11" id="KW-1185">Reference proteome</keyword>
<dbReference type="PANTHER" id="PTHR30047:SF7">
    <property type="entry name" value="HIGH-AFFINITY CHOLINE TRANSPORT PROTEIN"/>
    <property type="match status" value="1"/>
</dbReference>
<dbReference type="AlphaFoldDB" id="F5Z5X7"/>
<evidence type="ECO:0000256" key="2">
    <source>
        <dbReference type="ARBA" id="ARBA00005658"/>
    </source>
</evidence>
<dbReference type="RefSeq" id="WP_013786122.1">
    <property type="nucleotide sequence ID" value="NC_015554.1"/>
</dbReference>
<dbReference type="HOGENOM" id="CLU_010118_6_0_6"/>
<evidence type="ECO:0000256" key="5">
    <source>
        <dbReference type="ARBA" id="ARBA00022692"/>
    </source>
</evidence>
<evidence type="ECO:0000256" key="7">
    <source>
        <dbReference type="ARBA" id="ARBA00023136"/>
    </source>
</evidence>
<keyword evidence="6 9" id="KW-1133">Transmembrane helix</keyword>
<feature type="compositionally biased region" description="Basic and acidic residues" evidence="8">
    <location>
        <begin position="579"/>
        <end position="591"/>
    </location>
</feature>
<feature type="transmembrane region" description="Helical" evidence="9">
    <location>
        <begin position="370"/>
        <end position="393"/>
    </location>
</feature>
<evidence type="ECO:0000313" key="10">
    <source>
        <dbReference type="EMBL" id="AEF05210.1"/>
    </source>
</evidence>
<protein>
    <submittedName>
        <fullName evidence="10">Choline-glycine betaine transporter</fullName>
    </submittedName>
</protein>
<feature type="transmembrane region" description="Helical" evidence="9">
    <location>
        <begin position="155"/>
        <end position="178"/>
    </location>
</feature>
<dbReference type="KEGG" id="alt:ambt_18585"/>
<keyword evidence="3" id="KW-0813">Transport</keyword>
<comment type="similarity">
    <text evidence="2">Belongs to the BCCT transporter (TC 2.A.15) family.</text>
</comment>
<evidence type="ECO:0000256" key="9">
    <source>
        <dbReference type="SAM" id="Phobius"/>
    </source>
</evidence>
<keyword evidence="7 9" id="KW-0472">Membrane</keyword>
<dbReference type="InterPro" id="IPR000060">
    <property type="entry name" value="BCCT_transptr"/>
</dbReference>
<feature type="compositionally biased region" description="Acidic residues" evidence="8">
    <location>
        <begin position="539"/>
        <end position="556"/>
    </location>
</feature>
<organism evidence="10 11">
    <name type="scientific">Alteromonas naphthalenivorans</name>
    <dbReference type="NCBI Taxonomy" id="715451"/>
    <lineage>
        <taxon>Bacteria</taxon>
        <taxon>Pseudomonadati</taxon>
        <taxon>Pseudomonadota</taxon>
        <taxon>Gammaproteobacteria</taxon>
        <taxon>Alteromonadales</taxon>
        <taxon>Alteromonadaceae</taxon>
        <taxon>Alteromonas/Salinimonas group</taxon>
        <taxon>Alteromonas</taxon>
    </lineage>
</organism>
<dbReference type="eggNOG" id="COG1292">
    <property type="taxonomic scope" value="Bacteria"/>
</dbReference>
<gene>
    <name evidence="10" type="ordered locus">ambt_18585</name>
</gene>
<dbReference type="OrthoDB" id="9775735at2"/>
<feature type="region of interest" description="Disordered" evidence="8">
    <location>
        <begin position="539"/>
        <end position="591"/>
    </location>
</feature>
<dbReference type="NCBIfam" id="TIGR00842">
    <property type="entry name" value="bcct"/>
    <property type="match status" value="1"/>
</dbReference>
<evidence type="ECO:0000256" key="3">
    <source>
        <dbReference type="ARBA" id="ARBA00022448"/>
    </source>
</evidence>
<evidence type="ECO:0000256" key="6">
    <source>
        <dbReference type="ARBA" id="ARBA00022989"/>
    </source>
</evidence>